<accession>A0A1Y0LPW0</accession>
<feature type="transmembrane region" description="Helical" evidence="1">
    <location>
        <begin position="78"/>
        <end position="97"/>
    </location>
</feature>
<evidence type="ECO:0000256" key="1">
    <source>
        <dbReference type="SAM" id="Phobius"/>
    </source>
</evidence>
<keyword evidence="1" id="KW-1133">Transmembrane helix</keyword>
<organism evidence="2 5">
    <name type="scientific">Tatumella citrea</name>
    <name type="common">Pantoea citrea</name>
    <dbReference type="NCBI Taxonomy" id="53336"/>
    <lineage>
        <taxon>Bacteria</taxon>
        <taxon>Pseudomonadati</taxon>
        <taxon>Pseudomonadota</taxon>
        <taxon>Gammaproteobacteria</taxon>
        <taxon>Enterobacterales</taxon>
        <taxon>Erwiniaceae</taxon>
        <taxon>Tatumella</taxon>
    </lineage>
</organism>
<protein>
    <submittedName>
        <fullName evidence="2">Uncharacterized protein</fullName>
    </submittedName>
</protein>
<feature type="transmembrane region" description="Helical" evidence="1">
    <location>
        <begin position="147"/>
        <end position="165"/>
    </location>
</feature>
<dbReference type="KEGG" id="tci:A7K98_02730"/>
<keyword evidence="1" id="KW-0472">Membrane</keyword>
<dbReference type="Proteomes" id="UP000195729">
    <property type="component" value="Chromosome"/>
</dbReference>
<evidence type="ECO:0000313" key="2">
    <source>
        <dbReference type="EMBL" id="ARU96007.1"/>
    </source>
</evidence>
<proteinExistence type="predicted"/>
<dbReference type="InterPro" id="IPR007136">
    <property type="entry name" value="DUF347"/>
</dbReference>
<sequence>MMSATCGQAAADYLNIHWQLGLNPTLLLSGLLLIIALFYQMNATQYQAISYWATLSLVSIFSTLTTDSLTDVWQLSPCISAPGFAGLLLIIFITWYIREKTLAPELTDNPCRETCYWLAMFGSCSLGTLAGDGLANRLALSYDSTALFFGVWVAIVTVACFTFNANRVLCFWCACVLTRPFGEACSDLLLQPKEEGGIGPGESLISLVPVGSLFIMAGERVLQQWRYRSAKTVR</sequence>
<reference evidence="4 5" key="1">
    <citation type="submission" date="2016-05" db="EMBL/GenBank/DDBJ databases">
        <title>Complete genome sequence of two 2,5-diketo-D-glunonic acid producing strain Tatumella citrea.</title>
        <authorList>
            <person name="Duan C."/>
            <person name="Yang J."/>
            <person name="Yang S."/>
        </authorList>
    </citation>
    <scope>NUCLEOTIDE SEQUENCE [LARGE SCALE GENOMIC DNA]</scope>
    <source>
        <strain evidence="3 4">ATCC 39140</strain>
        <strain evidence="2 5">DSM 13699</strain>
    </source>
</reference>
<dbReference type="AlphaFoldDB" id="A0A1Y0LPW0"/>
<keyword evidence="1" id="KW-0812">Transmembrane</keyword>
<dbReference type="Pfam" id="PF03988">
    <property type="entry name" value="DUF347"/>
    <property type="match status" value="1"/>
</dbReference>
<dbReference type="EMBL" id="CP015581">
    <property type="protein sequence ID" value="ARV00045.1"/>
    <property type="molecule type" value="Genomic_DNA"/>
</dbReference>
<evidence type="ECO:0000313" key="5">
    <source>
        <dbReference type="Proteomes" id="UP000195814"/>
    </source>
</evidence>
<feature type="transmembrane region" description="Helical" evidence="1">
    <location>
        <begin position="45"/>
        <end position="66"/>
    </location>
</feature>
<evidence type="ECO:0000313" key="3">
    <source>
        <dbReference type="EMBL" id="ARV00045.1"/>
    </source>
</evidence>
<feature type="transmembrane region" description="Helical" evidence="1">
    <location>
        <begin position="20"/>
        <end position="39"/>
    </location>
</feature>
<feature type="transmembrane region" description="Helical" evidence="1">
    <location>
        <begin position="117"/>
        <end position="135"/>
    </location>
</feature>
<dbReference type="Proteomes" id="UP000195814">
    <property type="component" value="Chromosome"/>
</dbReference>
<gene>
    <name evidence="2" type="ORF">A7K98_02730</name>
    <name evidence="3" type="ORF">A7K99_02730</name>
</gene>
<dbReference type="EMBL" id="CP015579">
    <property type="protein sequence ID" value="ARU96007.1"/>
    <property type="molecule type" value="Genomic_DNA"/>
</dbReference>
<name>A0A1Y0LPW0_TATCI</name>
<evidence type="ECO:0000313" key="4">
    <source>
        <dbReference type="Proteomes" id="UP000195729"/>
    </source>
</evidence>
<keyword evidence="4" id="KW-1185">Reference proteome</keyword>